<dbReference type="PROSITE" id="PS51194">
    <property type="entry name" value="HELICASE_CTER"/>
    <property type="match status" value="1"/>
</dbReference>
<evidence type="ECO:0000259" key="12">
    <source>
        <dbReference type="PROSITE" id="PS51192"/>
    </source>
</evidence>
<organism evidence="14 15">
    <name type="scientific">Penicillium thymicola</name>
    <dbReference type="NCBI Taxonomy" id="293382"/>
    <lineage>
        <taxon>Eukaryota</taxon>
        <taxon>Fungi</taxon>
        <taxon>Dikarya</taxon>
        <taxon>Ascomycota</taxon>
        <taxon>Pezizomycotina</taxon>
        <taxon>Eurotiomycetes</taxon>
        <taxon>Eurotiomycetidae</taxon>
        <taxon>Eurotiales</taxon>
        <taxon>Aspergillaceae</taxon>
        <taxon>Penicillium</taxon>
    </lineage>
</organism>
<feature type="compositionally biased region" description="Basic residues" evidence="10">
    <location>
        <begin position="226"/>
        <end position="242"/>
    </location>
</feature>
<dbReference type="SUPFAM" id="SSF57903">
    <property type="entry name" value="FYVE/PHD zinc finger"/>
    <property type="match status" value="1"/>
</dbReference>
<evidence type="ECO:0000256" key="1">
    <source>
        <dbReference type="ARBA" id="ARBA00004123"/>
    </source>
</evidence>
<name>A0AAI9TPM7_PENTH</name>
<dbReference type="Pfam" id="PF23614">
    <property type="entry name" value="DUF7141"/>
    <property type="match status" value="1"/>
</dbReference>
<dbReference type="Pfam" id="PF00271">
    <property type="entry name" value="Helicase_C"/>
    <property type="match status" value="1"/>
</dbReference>
<keyword evidence="11" id="KW-0812">Transmembrane</keyword>
<evidence type="ECO:0000256" key="7">
    <source>
        <dbReference type="ARBA" id="ARBA00022833"/>
    </source>
</evidence>
<dbReference type="SMART" id="SM00249">
    <property type="entry name" value="PHD"/>
    <property type="match status" value="2"/>
</dbReference>
<dbReference type="Pfam" id="PF15446">
    <property type="entry name" value="zf-PHD-like"/>
    <property type="match status" value="1"/>
</dbReference>
<dbReference type="GO" id="GO:0042393">
    <property type="term" value="F:histone binding"/>
    <property type="evidence" value="ECO:0007669"/>
    <property type="project" value="TreeGrafter"/>
</dbReference>
<gene>
    <name evidence="14" type="ORF">VN97_g2414</name>
</gene>
<evidence type="ECO:0000256" key="8">
    <source>
        <dbReference type="ARBA" id="ARBA00022840"/>
    </source>
</evidence>
<dbReference type="GO" id="GO:0003677">
    <property type="term" value="F:DNA binding"/>
    <property type="evidence" value="ECO:0007669"/>
    <property type="project" value="TreeGrafter"/>
</dbReference>
<evidence type="ECO:0000256" key="3">
    <source>
        <dbReference type="ARBA" id="ARBA00022723"/>
    </source>
</evidence>
<evidence type="ECO:0000256" key="5">
    <source>
        <dbReference type="ARBA" id="ARBA00022771"/>
    </source>
</evidence>
<dbReference type="Pfam" id="PF18585">
    <property type="entry name" value="zf-CCCH_6"/>
    <property type="match status" value="1"/>
</dbReference>
<keyword evidence="7" id="KW-0862">Zinc</keyword>
<dbReference type="Pfam" id="PF23615">
    <property type="entry name" value="Chromo_MIT1"/>
    <property type="match status" value="1"/>
</dbReference>
<keyword evidence="15" id="KW-1185">Reference proteome</keyword>
<dbReference type="CDD" id="cd17919">
    <property type="entry name" value="DEXHc_Snf"/>
    <property type="match status" value="1"/>
</dbReference>
<evidence type="ECO:0000259" key="13">
    <source>
        <dbReference type="PROSITE" id="PS51194"/>
    </source>
</evidence>
<dbReference type="GO" id="GO:0003682">
    <property type="term" value="F:chromatin binding"/>
    <property type="evidence" value="ECO:0007669"/>
    <property type="project" value="TreeGrafter"/>
</dbReference>
<comment type="subunit">
    <text evidence="2">Component of the NuA4 histone acetyltransferase complex.</text>
</comment>
<evidence type="ECO:0000256" key="4">
    <source>
        <dbReference type="ARBA" id="ARBA00022741"/>
    </source>
</evidence>
<dbReference type="GO" id="GO:0005634">
    <property type="term" value="C:nucleus"/>
    <property type="evidence" value="ECO:0007669"/>
    <property type="project" value="UniProtKB-SubCell"/>
</dbReference>
<comment type="caution">
    <text evidence="14">The sequence shown here is derived from an EMBL/GenBank/DDBJ whole genome shotgun (WGS) entry which is preliminary data.</text>
</comment>
<dbReference type="PANTHER" id="PTHR45623">
    <property type="entry name" value="CHROMODOMAIN-HELICASE-DNA-BINDING PROTEIN 3-RELATED-RELATED"/>
    <property type="match status" value="1"/>
</dbReference>
<dbReference type="GO" id="GO:0016887">
    <property type="term" value="F:ATP hydrolysis activity"/>
    <property type="evidence" value="ECO:0007669"/>
    <property type="project" value="TreeGrafter"/>
</dbReference>
<dbReference type="InterPro" id="IPR027417">
    <property type="entry name" value="P-loop_NTPase"/>
</dbReference>
<dbReference type="GO" id="GO:0000785">
    <property type="term" value="C:chromatin"/>
    <property type="evidence" value="ECO:0007669"/>
    <property type="project" value="TreeGrafter"/>
</dbReference>
<dbReference type="InterPro" id="IPR016197">
    <property type="entry name" value="Chromo-like_dom_sf"/>
</dbReference>
<feature type="compositionally biased region" description="Acidic residues" evidence="10">
    <location>
        <begin position="1303"/>
        <end position="1321"/>
    </location>
</feature>
<dbReference type="Pfam" id="PF00176">
    <property type="entry name" value="SNF2-rel_dom"/>
    <property type="match status" value="1"/>
</dbReference>
<feature type="domain" description="Helicase C-terminal" evidence="13">
    <location>
        <begin position="998"/>
        <end position="1147"/>
    </location>
</feature>
<dbReference type="PANTHER" id="PTHR45623:SF17">
    <property type="entry name" value="CHROMODOMAIN-HELICASE-DNA-BINDING PROTEIN 3-RELATED"/>
    <property type="match status" value="1"/>
</dbReference>
<dbReference type="Proteomes" id="UP001227192">
    <property type="component" value="Unassembled WGS sequence"/>
</dbReference>
<keyword evidence="9" id="KW-0539">Nucleus</keyword>
<reference evidence="14" key="2">
    <citation type="journal article" date="2016" name="Fungal Biol.">
        <title>Ochratoxin A production by Penicillium thymicola.</title>
        <authorList>
            <person name="Nguyen H.D.T."/>
            <person name="McMullin D.R."/>
            <person name="Ponomareva E."/>
            <person name="Riley R."/>
            <person name="Pomraning K.R."/>
            <person name="Baker S.E."/>
            <person name="Seifert K.A."/>
        </authorList>
    </citation>
    <scope>NUCLEOTIDE SEQUENCE</scope>
    <source>
        <strain evidence="14">DAOM 180753</strain>
    </source>
</reference>
<evidence type="ECO:0000313" key="14">
    <source>
        <dbReference type="EMBL" id="KAJ9490866.1"/>
    </source>
</evidence>
<dbReference type="InterPro" id="IPR001965">
    <property type="entry name" value="Znf_PHD"/>
</dbReference>
<keyword evidence="6" id="KW-0378">Hydrolase</keyword>
<feature type="transmembrane region" description="Helical" evidence="11">
    <location>
        <begin position="1342"/>
        <end position="1365"/>
    </location>
</feature>
<feature type="region of interest" description="Disordered" evidence="10">
    <location>
        <begin position="1498"/>
        <end position="1538"/>
    </location>
</feature>
<dbReference type="SUPFAM" id="SSF52540">
    <property type="entry name" value="P-loop containing nucleoside triphosphate hydrolases"/>
    <property type="match status" value="2"/>
</dbReference>
<dbReference type="GO" id="GO:0008270">
    <property type="term" value="F:zinc ion binding"/>
    <property type="evidence" value="ECO:0007669"/>
    <property type="project" value="UniProtKB-KW"/>
</dbReference>
<reference evidence="14" key="1">
    <citation type="submission" date="2015-06" db="EMBL/GenBank/DDBJ databases">
        <authorList>
            <person name="Nguyen H."/>
        </authorList>
    </citation>
    <scope>NUCLEOTIDE SEQUENCE</scope>
    <source>
        <strain evidence="14">DAOM 180753</strain>
    </source>
</reference>
<feature type="compositionally biased region" description="Acidic residues" evidence="10">
    <location>
        <begin position="210"/>
        <end position="222"/>
    </location>
</feature>
<dbReference type="InterPro" id="IPR055565">
    <property type="entry name" value="DUF7141"/>
</dbReference>
<dbReference type="Gene3D" id="3.30.40.10">
    <property type="entry name" value="Zinc/RING finger domain, C3HC4 (zinc finger)"/>
    <property type="match status" value="1"/>
</dbReference>
<feature type="region of interest" description="Disordered" evidence="10">
    <location>
        <begin position="180"/>
        <end position="293"/>
    </location>
</feature>
<dbReference type="SUPFAM" id="SSF54160">
    <property type="entry name" value="Chromo domain-like"/>
    <property type="match status" value="1"/>
</dbReference>
<dbReference type="CDD" id="cd18793">
    <property type="entry name" value="SF2_C_SNF"/>
    <property type="match status" value="1"/>
</dbReference>
<evidence type="ECO:0000256" key="10">
    <source>
        <dbReference type="SAM" id="MobiDB-lite"/>
    </source>
</evidence>
<keyword evidence="5" id="KW-0863">Zinc-finger</keyword>
<dbReference type="Gene3D" id="3.40.50.300">
    <property type="entry name" value="P-loop containing nucleotide triphosphate hydrolases"/>
    <property type="match status" value="1"/>
</dbReference>
<dbReference type="InterPro" id="IPR014001">
    <property type="entry name" value="Helicase_ATP-bd"/>
</dbReference>
<dbReference type="SMART" id="SM00490">
    <property type="entry name" value="HELICc"/>
    <property type="match status" value="1"/>
</dbReference>
<dbReference type="InterPro" id="IPR056616">
    <property type="entry name" value="Chromo_MIT1"/>
</dbReference>
<dbReference type="InterPro" id="IPR038718">
    <property type="entry name" value="SNF2-like_sf"/>
</dbReference>
<feature type="region of interest" description="Disordered" evidence="10">
    <location>
        <begin position="1251"/>
        <end position="1326"/>
    </location>
</feature>
<keyword evidence="4" id="KW-0547">Nucleotide-binding</keyword>
<dbReference type="EMBL" id="LACB01000046">
    <property type="protein sequence ID" value="KAJ9490866.1"/>
    <property type="molecule type" value="Genomic_DNA"/>
</dbReference>
<proteinExistence type="predicted"/>
<evidence type="ECO:0000313" key="15">
    <source>
        <dbReference type="Proteomes" id="UP001227192"/>
    </source>
</evidence>
<keyword evidence="8" id="KW-0067">ATP-binding</keyword>
<dbReference type="GO" id="GO:0140658">
    <property type="term" value="F:ATP-dependent chromatin remodeler activity"/>
    <property type="evidence" value="ECO:0007669"/>
    <property type="project" value="TreeGrafter"/>
</dbReference>
<dbReference type="InterPro" id="IPR000330">
    <property type="entry name" value="SNF2_N"/>
</dbReference>
<comment type="subcellular location">
    <subcellularLocation>
        <location evidence="1">Nucleus</location>
    </subcellularLocation>
</comment>
<feature type="compositionally biased region" description="Basic residues" evidence="10">
    <location>
        <begin position="258"/>
        <end position="270"/>
    </location>
</feature>
<keyword evidence="3" id="KW-0479">Metal-binding</keyword>
<dbReference type="Gene3D" id="3.40.50.10810">
    <property type="entry name" value="Tandem AAA-ATPase domain"/>
    <property type="match status" value="1"/>
</dbReference>
<evidence type="ECO:0000256" key="2">
    <source>
        <dbReference type="ARBA" id="ARBA00011353"/>
    </source>
</evidence>
<dbReference type="InterPro" id="IPR001650">
    <property type="entry name" value="Helicase_C-like"/>
</dbReference>
<dbReference type="InterPro" id="IPR049730">
    <property type="entry name" value="SNF2/RAD54-like_C"/>
</dbReference>
<evidence type="ECO:0000256" key="9">
    <source>
        <dbReference type="ARBA" id="ARBA00023242"/>
    </source>
</evidence>
<evidence type="ECO:0000256" key="11">
    <source>
        <dbReference type="SAM" id="Phobius"/>
    </source>
</evidence>
<dbReference type="SMART" id="SM00487">
    <property type="entry name" value="DEXDc"/>
    <property type="match status" value="1"/>
</dbReference>
<keyword evidence="11" id="KW-0472">Membrane</keyword>
<sequence>MSQSRDDYPYDPTPDDPDAVAAQLLAQLQSASSRTTPILTPRGSENALQPVQKFTGNSKESTMTFEIIAPAVNNPEDYEYLPGHFEVHRILAVDMDEPKLIVRLKSGERQTMTIKKLKSLKNGREALREFNRDSQSPDPLAMDQAPRSHLIYSGGDGPADYDSEMDWGVARRRQRRGPAISYDHFFRNGDEDDDDDDDHQTRREDSTSVEIEDSEESSDDDDAPTKRRHLRRGVRKGRKQRTRQSEQTSAASDTGKRASSRLRQTRRRNMKERLEDDEYSEREIEQPKQKFSGAREQFRELPLDNEFRQCHSQLCAQCGHEDHDPEKGALVFCQGCTLSYHQGCLGDRSSRKHLVTKVDEGDFILQCSRCLGIKHQEHDVKPHLGHCAVCRDEGPMSQPLRETLSSQTEQQLREDNNGIDPITHVDMSRINNVDNVLIRCLGCTHSCKRAFHLEHLPNVAEKDRADIDPVNWQCDVCSESPPGANPIHVIVAWRPKKPEVNGVPRLVEMIPEIDKEYLIKWNRMSYFRVDWLTGDWVWSKAPASQMKAFLRSDRSTKPIMTTAEAVPEDNLRVDIIFDVEYHIEPESQEDLANAEMVKRAYVKYKGLTYEDSVWEEPPSPTDTARWEDFQAALTDRVLREDIQPPKPKALQRRLNDARREDFDQSLMMTAQPALVTGGQLMEYQLDGVNWLLYMFFTQKNAILADDMGLGKTIQVLTLFSALIEQLNCFPFLVVVPNATVPNWRREIKSWSPNVRVVTYYGSAFAREMTREYEMFHKNGTLCCHVVIASYESMADDGAKQVLSSVNWAGLVVDEGQRLKNDKTQLYERLRRMKFGFKLLLTGTPLQNNIRELFNLVQFIDPTYNAEQLEAQYGGALDKEDIRKLHDMIRPFLLRRTKAEVLPFLPPMVQIIIPISMSVVQKKLYKSILRRSPQLIKAICKKQTGPLKKAERHNLNNILIQLRKCLCHPFIYNRDIEEQTLDTQLSHRRLVEASGKLQLLDLMLPRLRERGHRVLIFSQFLENLDIVEDFLTGLGLQYCRLDGRLSSREKQQQIDQFNEPDSPFFAFLLSTRSGGVGINLATADTVIIMDPDFNPKQDMQALSRAHRIGQKNTVLVFHLVVRASVEEKIMQKGKTKMALDHVLIDRIEADEDEEDLESILKHGAQALFNDDNSADITYDNPSIDKLLDRSQAEQAEQVANEGSSNQNDQAQFNFARVWQKDQGSLEEVTETEDAPVDITAWEKILQEREREALEEASRQAEGLGRGKRKRGAPRYNTIIEGVDDEENPSPPQKPPTKMRKGTADDNDYQEPDNDGDETESDLGGDPMVTAYDGIEPMGTEIGACFITLFLFLSFSFSFFLVSFFGFKVYPIIPYCEHRNTFWLTYMIQTAARAFRRVESPPLVAQIGTDGIQNASPPCVACQQRHIPGYCPLRHAGVEFCGLCGLAHLGGRRACPHLQSSVQVIRMLEALEKSTEAPSLVYGAKKYLQGILRSVGRATRDERKKALPSAQPKPQIPLTSSSVGGGRTNVTDLTEASGES</sequence>
<keyword evidence="11" id="KW-1133">Transmembrane helix</keyword>
<protein>
    <submittedName>
        <fullName evidence="14">Uncharacterized protein</fullName>
    </submittedName>
</protein>
<dbReference type="InterPro" id="IPR011011">
    <property type="entry name" value="Znf_FYVE_PHD"/>
</dbReference>
<accession>A0AAI9TPM7</accession>
<dbReference type="InterPro" id="IPR040934">
    <property type="entry name" value="Znf-CCCH_6"/>
</dbReference>
<feature type="compositionally biased region" description="Polar residues" evidence="10">
    <location>
        <begin position="1515"/>
        <end position="1538"/>
    </location>
</feature>
<feature type="domain" description="Helicase ATP-binding" evidence="12">
    <location>
        <begin position="692"/>
        <end position="862"/>
    </location>
</feature>
<dbReference type="PROSITE" id="PS51192">
    <property type="entry name" value="HELICASE_ATP_BIND_1"/>
    <property type="match status" value="1"/>
</dbReference>
<dbReference type="InterPro" id="IPR041684">
    <property type="entry name" value="Znf-PHD-like"/>
</dbReference>
<evidence type="ECO:0000256" key="6">
    <source>
        <dbReference type="ARBA" id="ARBA00022801"/>
    </source>
</evidence>
<dbReference type="GO" id="GO:0005524">
    <property type="term" value="F:ATP binding"/>
    <property type="evidence" value="ECO:0007669"/>
    <property type="project" value="UniProtKB-KW"/>
</dbReference>
<dbReference type="InterPro" id="IPR013083">
    <property type="entry name" value="Znf_RING/FYVE/PHD"/>
</dbReference>